<feature type="non-terminal residue" evidence="2">
    <location>
        <position position="1"/>
    </location>
</feature>
<dbReference type="PANTHER" id="PTHR24148:SF73">
    <property type="entry name" value="HET DOMAIN PROTEIN (AFU_ORTHOLOGUE AFUA_8G01020)"/>
    <property type="match status" value="1"/>
</dbReference>
<reference evidence="2 3" key="1">
    <citation type="submission" date="2016-04" db="EMBL/GenBank/DDBJ databases">
        <title>A degradative enzymes factory behind the ericoid mycorrhizal symbiosis.</title>
        <authorList>
            <consortium name="DOE Joint Genome Institute"/>
            <person name="Martino E."/>
            <person name="Morin E."/>
            <person name="Grelet G."/>
            <person name="Kuo A."/>
            <person name="Kohler A."/>
            <person name="Daghino S."/>
            <person name="Barry K."/>
            <person name="Choi C."/>
            <person name="Cichocki N."/>
            <person name="Clum A."/>
            <person name="Copeland A."/>
            <person name="Hainaut M."/>
            <person name="Haridas S."/>
            <person name="Labutti K."/>
            <person name="Lindquist E."/>
            <person name="Lipzen A."/>
            <person name="Khouja H.-R."/>
            <person name="Murat C."/>
            <person name="Ohm R."/>
            <person name="Olson A."/>
            <person name="Spatafora J."/>
            <person name="Veneault-Fourrey C."/>
            <person name="Henrissat B."/>
            <person name="Grigoriev I."/>
            <person name="Martin F."/>
            <person name="Perotto S."/>
        </authorList>
    </citation>
    <scope>NUCLEOTIDE SEQUENCE [LARGE SCALE GENOMIC DNA]</scope>
    <source>
        <strain evidence="2 3">F</strain>
    </source>
</reference>
<organism evidence="2 3">
    <name type="scientific">Hyaloscypha variabilis (strain UAMH 11265 / GT02V1 / F)</name>
    <name type="common">Meliniomyces variabilis</name>
    <dbReference type="NCBI Taxonomy" id="1149755"/>
    <lineage>
        <taxon>Eukaryota</taxon>
        <taxon>Fungi</taxon>
        <taxon>Dikarya</taxon>
        <taxon>Ascomycota</taxon>
        <taxon>Pezizomycotina</taxon>
        <taxon>Leotiomycetes</taxon>
        <taxon>Helotiales</taxon>
        <taxon>Hyaloscyphaceae</taxon>
        <taxon>Hyaloscypha</taxon>
        <taxon>Hyaloscypha variabilis</taxon>
    </lineage>
</organism>
<feature type="domain" description="Heterokaryon incompatibility" evidence="1">
    <location>
        <begin position="16"/>
        <end position="98"/>
    </location>
</feature>
<dbReference type="OrthoDB" id="2157530at2759"/>
<dbReference type="InterPro" id="IPR010730">
    <property type="entry name" value="HET"/>
</dbReference>
<dbReference type="EMBL" id="KZ613941">
    <property type="protein sequence ID" value="PMD43860.1"/>
    <property type="molecule type" value="Genomic_DNA"/>
</dbReference>
<dbReference type="Pfam" id="PF06985">
    <property type="entry name" value="HET"/>
    <property type="match status" value="1"/>
</dbReference>
<gene>
    <name evidence="2" type="ORF">L207DRAFT_387492</name>
</gene>
<dbReference type="STRING" id="1149755.A0A2J6RZB7"/>
<dbReference type="Proteomes" id="UP000235786">
    <property type="component" value="Unassembled WGS sequence"/>
</dbReference>
<accession>A0A2J6RZB7</accession>
<dbReference type="PANTHER" id="PTHR24148">
    <property type="entry name" value="ANKYRIN REPEAT DOMAIN-CONTAINING PROTEIN 39 HOMOLOG-RELATED"/>
    <property type="match status" value="1"/>
</dbReference>
<evidence type="ECO:0000313" key="2">
    <source>
        <dbReference type="EMBL" id="PMD43860.1"/>
    </source>
</evidence>
<dbReference type="InterPro" id="IPR052895">
    <property type="entry name" value="HetReg/Transcr_Mod"/>
</dbReference>
<sequence>VQVELVEADIDNPPIYEALSYAWDSPQLDSFVVCNNCAIPVTINCQKALKRLRKYGSGNLFVDAICINQSSTNEKNHQVAAMGDVYANAQKVICWIGDE</sequence>
<name>A0A2J6RZB7_HYAVF</name>
<protein>
    <submittedName>
        <fullName evidence="2">Heterokaryon incompatibility</fullName>
    </submittedName>
</protein>
<evidence type="ECO:0000259" key="1">
    <source>
        <dbReference type="Pfam" id="PF06985"/>
    </source>
</evidence>
<dbReference type="AlphaFoldDB" id="A0A2J6RZB7"/>
<keyword evidence="3" id="KW-1185">Reference proteome</keyword>
<evidence type="ECO:0000313" key="3">
    <source>
        <dbReference type="Proteomes" id="UP000235786"/>
    </source>
</evidence>
<proteinExistence type="predicted"/>
<feature type="non-terminal residue" evidence="2">
    <location>
        <position position="99"/>
    </location>
</feature>